<reference evidence="1 2" key="1">
    <citation type="submission" date="2018-06" db="EMBL/GenBank/DDBJ databases">
        <authorList>
            <consortium name="Pathogen Informatics"/>
            <person name="Doyle S."/>
        </authorList>
    </citation>
    <scope>NUCLEOTIDE SEQUENCE [LARGE SCALE GENOMIC DNA]</scope>
    <source>
        <strain evidence="1 2">NCTC13316</strain>
    </source>
</reference>
<dbReference type="InterPro" id="IPR008551">
    <property type="entry name" value="TANGO2"/>
</dbReference>
<keyword evidence="2" id="KW-1185">Reference proteome</keyword>
<sequence>MCLALIAINKHPKYPLIILSNRDEFYARPTSSAHFWQDNLNVFAGRDLKEGGTWLGITRSGYFALLTNYRDPQLYDLSLESRGKLVSDYLFTCESISPLQYLQKIQSCSDKYNKFNLIVGSINQIVYYSNIQNTIQTLSSGIYSLSNHLLNTSWPKTEKAKALFKKHIGELDKYTNNQEKIDFLYTILSDKSLAPDNQLPKTGIAHDLEKSLSSIFVHVPQAKYGTVNSTIILFQRDSSILFSEKIFHKSNFISSKLATICP</sequence>
<organism evidence="1 2">
    <name type="scientific">Legionella busanensis</name>
    <dbReference type="NCBI Taxonomy" id="190655"/>
    <lineage>
        <taxon>Bacteria</taxon>
        <taxon>Pseudomonadati</taxon>
        <taxon>Pseudomonadota</taxon>
        <taxon>Gammaproteobacteria</taxon>
        <taxon>Legionellales</taxon>
        <taxon>Legionellaceae</taxon>
        <taxon>Legionella</taxon>
    </lineage>
</organism>
<evidence type="ECO:0000313" key="1">
    <source>
        <dbReference type="EMBL" id="STX51755.1"/>
    </source>
</evidence>
<dbReference type="EMBL" id="UGOD01000001">
    <property type="protein sequence ID" value="STX51755.1"/>
    <property type="molecule type" value="Genomic_DNA"/>
</dbReference>
<name>A0A378JKK0_9GAMM</name>
<dbReference type="RefSeq" id="WP_115331371.1">
    <property type="nucleotide sequence ID" value="NZ_CAAAHP010000002.1"/>
</dbReference>
<evidence type="ECO:0000313" key="2">
    <source>
        <dbReference type="Proteomes" id="UP000254794"/>
    </source>
</evidence>
<dbReference type="AlphaFoldDB" id="A0A378JKK0"/>
<dbReference type="GO" id="GO:0009306">
    <property type="term" value="P:protein secretion"/>
    <property type="evidence" value="ECO:0007669"/>
    <property type="project" value="TreeGrafter"/>
</dbReference>
<dbReference type="GO" id="GO:0007030">
    <property type="term" value="P:Golgi organization"/>
    <property type="evidence" value="ECO:0007669"/>
    <property type="project" value="TreeGrafter"/>
</dbReference>
<dbReference type="Pfam" id="PF05742">
    <property type="entry name" value="TANGO2"/>
    <property type="match status" value="1"/>
</dbReference>
<dbReference type="PANTHER" id="PTHR17985">
    <property type="entry name" value="SER/THR-RICH PROTEIN T10 IN DGCR REGION"/>
    <property type="match status" value="1"/>
</dbReference>
<dbReference type="Proteomes" id="UP000254794">
    <property type="component" value="Unassembled WGS sequence"/>
</dbReference>
<accession>A0A378JKK0</accession>
<proteinExistence type="predicted"/>
<dbReference type="OrthoDB" id="4380123at2"/>
<protein>
    <submittedName>
        <fullName evidence="1">Uncharacterized conserved protein</fullName>
    </submittedName>
</protein>
<gene>
    <name evidence="1" type="ORF">NCTC13316_01853</name>
</gene>
<dbReference type="PANTHER" id="PTHR17985:SF8">
    <property type="entry name" value="TRANSPORT AND GOLGI ORGANIZATION PROTEIN 2 HOMOLOG"/>
    <property type="match status" value="1"/>
</dbReference>